<evidence type="ECO:0000256" key="1">
    <source>
        <dbReference type="SAM" id="MobiDB-lite"/>
    </source>
</evidence>
<dbReference type="InterPro" id="IPR016181">
    <property type="entry name" value="Acyl_CoA_acyltransferase"/>
</dbReference>
<feature type="region of interest" description="Disordered" evidence="1">
    <location>
        <begin position="188"/>
        <end position="210"/>
    </location>
</feature>
<accession>A0ABT9BQK8</accession>
<dbReference type="Proteomes" id="UP001241072">
    <property type="component" value="Unassembled WGS sequence"/>
</dbReference>
<reference evidence="3 4" key="1">
    <citation type="submission" date="2023-07" db="EMBL/GenBank/DDBJ databases">
        <title>Protaetiibacter sp. nov WY-16 isolated from soil.</title>
        <authorList>
            <person name="Liu B."/>
            <person name="Wan Y."/>
        </authorList>
    </citation>
    <scope>NUCLEOTIDE SEQUENCE [LARGE SCALE GENOMIC DNA]</scope>
    <source>
        <strain evidence="3 4">WY-16</strain>
    </source>
</reference>
<comment type="caution">
    <text evidence="3">The sequence shown here is derived from an EMBL/GenBank/DDBJ whole genome shotgun (WGS) entry which is preliminary data.</text>
</comment>
<evidence type="ECO:0000313" key="4">
    <source>
        <dbReference type="Proteomes" id="UP001241072"/>
    </source>
</evidence>
<evidence type="ECO:0000259" key="2">
    <source>
        <dbReference type="PROSITE" id="PS51186"/>
    </source>
</evidence>
<sequence length="210" mass="22889">MKTARNARYVRRGRLSSGLWDVAAYGDDSVADGTIDDGGAEPDIEAAWSVTEADAGLAHVAIGRYLLPEQPALWFVWVDEPSASPAATNLVAFGGDRFPAGTIISRYAFATARVPNGEQAGAVRWYPRDGLVHQIFVAPEWRRRFVASTLLYTADAFHQANGWAGKLHGDGRRTALGQVFTAALRHPNRARQLTEEMPPMDEGALGRARE</sequence>
<dbReference type="PROSITE" id="PS51186">
    <property type="entry name" value="GNAT"/>
    <property type="match status" value="1"/>
</dbReference>
<protein>
    <recommendedName>
        <fullName evidence="2">N-acetyltransferase domain-containing protein</fullName>
    </recommendedName>
</protein>
<dbReference type="InterPro" id="IPR000182">
    <property type="entry name" value="GNAT_dom"/>
</dbReference>
<evidence type="ECO:0000313" key="3">
    <source>
        <dbReference type="EMBL" id="MDO7883303.1"/>
    </source>
</evidence>
<organism evidence="3 4">
    <name type="scientific">Antiquaquibacter soli</name>
    <dbReference type="NCBI Taxonomy" id="3064523"/>
    <lineage>
        <taxon>Bacteria</taxon>
        <taxon>Bacillati</taxon>
        <taxon>Actinomycetota</taxon>
        <taxon>Actinomycetes</taxon>
        <taxon>Micrococcales</taxon>
        <taxon>Microbacteriaceae</taxon>
        <taxon>Antiquaquibacter</taxon>
    </lineage>
</organism>
<name>A0ABT9BQK8_9MICO</name>
<dbReference type="SUPFAM" id="SSF55729">
    <property type="entry name" value="Acyl-CoA N-acyltransferases (Nat)"/>
    <property type="match status" value="1"/>
</dbReference>
<dbReference type="RefSeq" id="WP_305003733.1">
    <property type="nucleotide sequence ID" value="NZ_JAUQUB010000004.1"/>
</dbReference>
<proteinExistence type="predicted"/>
<feature type="domain" description="N-acetyltransferase" evidence="2">
    <location>
        <begin position="61"/>
        <end position="210"/>
    </location>
</feature>
<dbReference type="EMBL" id="JAUQUB010000004">
    <property type="protein sequence ID" value="MDO7883303.1"/>
    <property type="molecule type" value="Genomic_DNA"/>
</dbReference>
<gene>
    <name evidence="3" type="ORF">Q5716_13795</name>
</gene>
<keyword evidence="4" id="KW-1185">Reference proteome</keyword>